<feature type="transmembrane region" description="Helical" evidence="1">
    <location>
        <begin position="12"/>
        <end position="30"/>
    </location>
</feature>
<reference evidence="2 3" key="1">
    <citation type="submission" date="2020-08" db="EMBL/GenBank/DDBJ databases">
        <title>Genomic Encyclopedia of Type Strains, Phase III (KMG-III): the genomes of soil and plant-associated and newly described type strains.</title>
        <authorList>
            <person name="Whitman W."/>
        </authorList>
    </citation>
    <scope>NUCLEOTIDE SEQUENCE [LARGE SCALE GENOMIC DNA]</scope>
    <source>
        <strain evidence="2 3">CECT 7247</strain>
    </source>
</reference>
<name>A0ABR6H0E7_9BURK</name>
<protein>
    <recommendedName>
        <fullName evidence="4">Type II secretion system protein</fullName>
    </recommendedName>
</protein>
<dbReference type="EMBL" id="JACHXO010000010">
    <property type="protein sequence ID" value="MBB3197128.1"/>
    <property type="molecule type" value="Genomic_DNA"/>
</dbReference>
<comment type="caution">
    <text evidence="2">The sequence shown here is derived from an EMBL/GenBank/DDBJ whole genome shotgun (WGS) entry which is preliminary data.</text>
</comment>
<proteinExistence type="predicted"/>
<dbReference type="RefSeq" id="WP_088454092.1">
    <property type="nucleotide sequence ID" value="NZ_JACHXO010000010.1"/>
</dbReference>
<evidence type="ECO:0000313" key="2">
    <source>
        <dbReference type="EMBL" id="MBB3197128.1"/>
    </source>
</evidence>
<evidence type="ECO:0000256" key="1">
    <source>
        <dbReference type="SAM" id="Phobius"/>
    </source>
</evidence>
<keyword evidence="3" id="KW-1185">Reference proteome</keyword>
<keyword evidence="1" id="KW-0472">Membrane</keyword>
<organism evidence="2 3">
    <name type="scientific">Roseateles terrae</name>
    <dbReference type="NCBI Taxonomy" id="431060"/>
    <lineage>
        <taxon>Bacteria</taxon>
        <taxon>Pseudomonadati</taxon>
        <taxon>Pseudomonadota</taxon>
        <taxon>Betaproteobacteria</taxon>
        <taxon>Burkholderiales</taxon>
        <taxon>Sphaerotilaceae</taxon>
        <taxon>Roseateles</taxon>
    </lineage>
</organism>
<accession>A0ABR6H0E7</accession>
<sequence length="96" mass="9996">MRYVSSERLLDVVGLVLVGAAAASALTAVLKPSEFRAKSERIARLHQLEAMTAQAQPRTLTMAAAGGLVTVSVTPVLPTHAGTAVHTRSPSHPTTP</sequence>
<dbReference type="Proteomes" id="UP000574369">
    <property type="component" value="Unassembled WGS sequence"/>
</dbReference>
<gene>
    <name evidence="2" type="ORF">FHS28_004553</name>
</gene>
<keyword evidence="1" id="KW-0812">Transmembrane</keyword>
<keyword evidence="1" id="KW-1133">Transmembrane helix</keyword>
<evidence type="ECO:0000313" key="3">
    <source>
        <dbReference type="Proteomes" id="UP000574369"/>
    </source>
</evidence>
<evidence type="ECO:0008006" key="4">
    <source>
        <dbReference type="Google" id="ProtNLM"/>
    </source>
</evidence>